<keyword evidence="3" id="KW-0732">Signal</keyword>
<dbReference type="Gene3D" id="1.25.40.390">
    <property type="match status" value="1"/>
</dbReference>
<protein>
    <submittedName>
        <fullName evidence="8">SusD-like starch-binding protein associating with outer membrane</fullName>
    </submittedName>
</protein>
<evidence type="ECO:0000259" key="6">
    <source>
        <dbReference type="Pfam" id="PF07980"/>
    </source>
</evidence>
<dbReference type="AlphaFoldDB" id="A0A561PXU5"/>
<evidence type="ECO:0000256" key="4">
    <source>
        <dbReference type="ARBA" id="ARBA00023136"/>
    </source>
</evidence>
<comment type="similarity">
    <text evidence="2">Belongs to the SusD family.</text>
</comment>
<evidence type="ECO:0000256" key="5">
    <source>
        <dbReference type="ARBA" id="ARBA00023237"/>
    </source>
</evidence>
<dbReference type="InterPro" id="IPR033985">
    <property type="entry name" value="SusD-like_N"/>
</dbReference>
<gene>
    <name evidence="8" type="ORF">FHW36_102695</name>
</gene>
<dbReference type="InterPro" id="IPR012944">
    <property type="entry name" value="SusD_RagB_dom"/>
</dbReference>
<organism evidence="8 9">
    <name type="scientific">Chitinophaga polysaccharea</name>
    <dbReference type="NCBI Taxonomy" id="1293035"/>
    <lineage>
        <taxon>Bacteria</taxon>
        <taxon>Pseudomonadati</taxon>
        <taxon>Bacteroidota</taxon>
        <taxon>Chitinophagia</taxon>
        <taxon>Chitinophagales</taxon>
        <taxon>Chitinophagaceae</taxon>
        <taxon>Chitinophaga</taxon>
    </lineage>
</organism>
<evidence type="ECO:0000256" key="3">
    <source>
        <dbReference type="ARBA" id="ARBA00022729"/>
    </source>
</evidence>
<evidence type="ECO:0000256" key="1">
    <source>
        <dbReference type="ARBA" id="ARBA00004442"/>
    </source>
</evidence>
<feature type="domain" description="RagB/SusD" evidence="6">
    <location>
        <begin position="340"/>
        <end position="493"/>
    </location>
</feature>
<evidence type="ECO:0000256" key="2">
    <source>
        <dbReference type="ARBA" id="ARBA00006275"/>
    </source>
</evidence>
<dbReference type="GO" id="GO:0009279">
    <property type="term" value="C:cell outer membrane"/>
    <property type="evidence" value="ECO:0007669"/>
    <property type="project" value="UniProtKB-SubCell"/>
</dbReference>
<comment type="subcellular location">
    <subcellularLocation>
        <location evidence="1">Cell outer membrane</location>
    </subcellularLocation>
</comment>
<sequence length="493" mass="54532">MKHDTDMKNKWFILLLPMALLGACNKLVSISDPTDRISNSAVFSSDALANSAMNGVYNSLLADGAFSKAMASLYGSLSADELLAFYGVNSTYYTINTNHITVMGIGNARTTPTDNIWTSAYSTIYNANAVIEGIAASTSAELHDSARQQLTAEAKCLRAFCYFYLVNFYGDVPLILTINYDKVATIARSPQDAVYQQIITDLQEARNNLADNYNAGKGKRVRVNKWAATALLARVYLFKKDYASAIAMATEVINQPSLFALEPSLTNVFLNTSREAIWQLNPKTKVTDNDNTPDGVTFLPGLYIRTPGDTTGVFQYILSSQLLNAFEQGDKRRSEWIDSLPIYSSPLTGYYMKKYRIGNFNYTQGADPVEYPTVLRLAELYLVRAEAQANGTGGNIAGAIADLNTIRSRTGLPALPGNLSPADLQAAIAHEWQVEFFCEWAHRWFYLKRTGQATKVLSQIALKQPWAGDYQLLYPLPPADLNKDLHLVQNPGY</sequence>
<dbReference type="Pfam" id="PF07980">
    <property type="entry name" value="SusD_RagB"/>
    <property type="match status" value="1"/>
</dbReference>
<dbReference type="EMBL" id="VIWO01000002">
    <property type="protein sequence ID" value="TWF42933.1"/>
    <property type="molecule type" value="Genomic_DNA"/>
</dbReference>
<dbReference type="Pfam" id="PF14322">
    <property type="entry name" value="SusD-like_3"/>
    <property type="match status" value="1"/>
</dbReference>
<proteinExistence type="inferred from homology"/>
<evidence type="ECO:0000313" key="8">
    <source>
        <dbReference type="EMBL" id="TWF42933.1"/>
    </source>
</evidence>
<dbReference type="OrthoDB" id="621570at2"/>
<feature type="domain" description="SusD-like N-terminal" evidence="7">
    <location>
        <begin position="107"/>
        <end position="237"/>
    </location>
</feature>
<dbReference type="PROSITE" id="PS51257">
    <property type="entry name" value="PROKAR_LIPOPROTEIN"/>
    <property type="match status" value="1"/>
</dbReference>
<evidence type="ECO:0000313" key="9">
    <source>
        <dbReference type="Proteomes" id="UP000320811"/>
    </source>
</evidence>
<dbReference type="RefSeq" id="WP_145667577.1">
    <property type="nucleotide sequence ID" value="NZ_VIWO01000002.1"/>
</dbReference>
<keyword evidence="4" id="KW-0472">Membrane</keyword>
<dbReference type="CDD" id="cd08977">
    <property type="entry name" value="SusD"/>
    <property type="match status" value="1"/>
</dbReference>
<dbReference type="InterPro" id="IPR011990">
    <property type="entry name" value="TPR-like_helical_dom_sf"/>
</dbReference>
<comment type="caution">
    <text evidence="8">The sequence shown here is derived from an EMBL/GenBank/DDBJ whole genome shotgun (WGS) entry which is preliminary data.</text>
</comment>
<dbReference type="SUPFAM" id="SSF48452">
    <property type="entry name" value="TPR-like"/>
    <property type="match status" value="1"/>
</dbReference>
<evidence type="ECO:0000259" key="7">
    <source>
        <dbReference type="Pfam" id="PF14322"/>
    </source>
</evidence>
<keyword evidence="5" id="KW-0998">Cell outer membrane</keyword>
<dbReference type="Proteomes" id="UP000320811">
    <property type="component" value="Unassembled WGS sequence"/>
</dbReference>
<name>A0A561PXU5_9BACT</name>
<keyword evidence="9" id="KW-1185">Reference proteome</keyword>
<reference evidence="8 9" key="1">
    <citation type="submission" date="2019-06" db="EMBL/GenBank/DDBJ databases">
        <title>Sorghum-associated microbial communities from plants grown in Nebraska, USA.</title>
        <authorList>
            <person name="Schachtman D."/>
        </authorList>
    </citation>
    <scope>NUCLEOTIDE SEQUENCE [LARGE SCALE GENOMIC DNA]</scope>
    <source>
        <strain evidence="8 9">1209</strain>
    </source>
</reference>
<accession>A0A561PXU5</accession>